<reference evidence="1 2" key="1">
    <citation type="submission" date="2015-04" db="EMBL/GenBank/DDBJ databases">
        <authorList>
            <person name="Syromyatnikov M.Y."/>
            <person name="Popov V.N."/>
        </authorList>
    </citation>
    <scope>NUCLEOTIDE SEQUENCE [LARGE SCALE GENOMIC DNA]</scope>
</reference>
<dbReference type="Proteomes" id="UP000183832">
    <property type="component" value="Unassembled WGS sequence"/>
</dbReference>
<name>A0A1J1IJ99_9DIPT</name>
<evidence type="ECO:0000313" key="2">
    <source>
        <dbReference type="Proteomes" id="UP000183832"/>
    </source>
</evidence>
<sequence>MRLRQSYLTAKQNRERDENEAILMVWKSVHKAICFMQQKAFQNEVLSGDHYAVMVINDQLKTCQYLASIFRFKKDMAVIQSFSQKRVFPIE</sequence>
<dbReference type="AlphaFoldDB" id="A0A1J1IJ99"/>
<protein>
    <submittedName>
        <fullName evidence="1">CLUMA_CG012932, isoform A</fullName>
    </submittedName>
</protein>
<gene>
    <name evidence="1" type="ORF">CLUMA_CG012932</name>
</gene>
<evidence type="ECO:0000313" key="1">
    <source>
        <dbReference type="EMBL" id="CRK99620.1"/>
    </source>
</evidence>
<dbReference type="EMBL" id="CVRI01000051">
    <property type="protein sequence ID" value="CRK99620.1"/>
    <property type="molecule type" value="Genomic_DNA"/>
</dbReference>
<accession>A0A1J1IJ99</accession>
<keyword evidence="2" id="KW-1185">Reference proteome</keyword>
<proteinExistence type="predicted"/>
<organism evidence="1 2">
    <name type="scientific">Clunio marinus</name>
    <dbReference type="NCBI Taxonomy" id="568069"/>
    <lineage>
        <taxon>Eukaryota</taxon>
        <taxon>Metazoa</taxon>
        <taxon>Ecdysozoa</taxon>
        <taxon>Arthropoda</taxon>
        <taxon>Hexapoda</taxon>
        <taxon>Insecta</taxon>
        <taxon>Pterygota</taxon>
        <taxon>Neoptera</taxon>
        <taxon>Endopterygota</taxon>
        <taxon>Diptera</taxon>
        <taxon>Nematocera</taxon>
        <taxon>Chironomoidea</taxon>
        <taxon>Chironomidae</taxon>
        <taxon>Clunio</taxon>
    </lineage>
</organism>